<protein>
    <submittedName>
        <fullName evidence="1">Uncharacterized protein</fullName>
    </submittedName>
</protein>
<accession>A0A6I1QBB2</accession>
<dbReference type="OrthoDB" id="583587at2"/>
<proteinExistence type="predicted"/>
<dbReference type="AlphaFoldDB" id="A0A6I1QBB2"/>
<evidence type="ECO:0000313" key="1">
    <source>
        <dbReference type="EMBL" id="MBB5429753.1"/>
    </source>
</evidence>
<reference evidence="1 2" key="1">
    <citation type="submission" date="2020-08" db="EMBL/GenBank/DDBJ databases">
        <title>Genomic Encyclopedia of Type Strains, Phase IV (KMG-V): Genome sequencing to study the core and pangenomes of soil and plant-associated prokaryotes.</title>
        <authorList>
            <person name="Whitman W."/>
        </authorList>
    </citation>
    <scope>NUCLEOTIDE SEQUENCE [LARGE SCALE GENOMIC DNA]</scope>
    <source>
        <strain evidence="1 2">JPY158</strain>
    </source>
</reference>
<sequence>MPGRDSAWRQGSLIVDAHASNLGLVFDDGGQHRVVVISHDCDLANDREPFVECIVADIVATAEPTFTRARNVRRLHLSYTTGEGQTLALELRHDARSVVGTAMFDAIAANPDASVTLNADEKRALKQWLAARYGRPAFPNAFENRLRRKHKGKTVEQLTGKLLEPYNAHLVGVFFDLDTVRFQDLEDGEPYFLRITVAYDATEGGPVARAAAEKAASEISELFTSVYGKPEKAKEIALESSVAVADTHLSLADLRRVDQWRLEYMSLRADPPEDFLAVGETPA</sequence>
<dbReference type="RefSeq" id="WP_018437941.1">
    <property type="nucleotide sequence ID" value="NZ_JACHDD010000050.1"/>
</dbReference>
<comment type="caution">
    <text evidence="1">The sequence shown here is derived from an EMBL/GenBank/DDBJ whole genome shotgun (WGS) entry which is preliminary data.</text>
</comment>
<evidence type="ECO:0000313" key="2">
    <source>
        <dbReference type="Proteomes" id="UP000592780"/>
    </source>
</evidence>
<name>A0A6I1QBB2_PARAM</name>
<keyword evidence="2" id="KW-1185">Reference proteome</keyword>
<dbReference type="EMBL" id="JACHDD010000050">
    <property type="protein sequence ID" value="MBB5429753.1"/>
    <property type="molecule type" value="Genomic_DNA"/>
</dbReference>
<gene>
    <name evidence="1" type="ORF">HDG40_007951</name>
</gene>
<organism evidence="1 2">
    <name type="scientific">Paraburkholderia atlantica</name>
    <dbReference type="NCBI Taxonomy" id="2654982"/>
    <lineage>
        <taxon>Bacteria</taxon>
        <taxon>Pseudomonadati</taxon>
        <taxon>Pseudomonadota</taxon>
        <taxon>Betaproteobacteria</taxon>
        <taxon>Burkholderiales</taxon>
        <taxon>Burkholderiaceae</taxon>
        <taxon>Paraburkholderia</taxon>
    </lineage>
</organism>
<dbReference type="Proteomes" id="UP000592780">
    <property type="component" value="Unassembled WGS sequence"/>
</dbReference>